<proteinExistence type="predicted"/>
<evidence type="ECO:0000313" key="3">
    <source>
        <dbReference type="Proteomes" id="UP001303760"/>
    </source>
</evidence>
<feature type="transmembrane region" description="Helical" evidence="1">
    <location>
        <begin position="39"/>
        <end position="60"/>
    </location>
</feature>
<keyword evidence="1" id="KW-0472">Membrane</keyword>
<keyword evidence="1" id="KW-1133">Transmembrane helix</keyword>
<organism evidence="2 3">
    <name type="scientific">Achaetomium macrosporum</name>
    <dbReference type="NCBI Taxonomy" id="79813"/>
    <lineage>
        <taxon>Eukaryota</taxon>
        <taxon>Fungi</taxon>
        <taxon>Dikarya</taxon>
        <taxon>Ascomycota</taxon>
        <taxon>Pezizomycotina</taxon>
        <taxon>Sordariomycetes</taxon>
        <taxon>Sordariomycetidae</taxon>
        <taxon>Sordariales</taxon>
        <taxon>Chaetomiaceae</taxon>
        <taxon>Achaetomium</taxon>
    </lineage>
</organism>
<dbReference type="EMBL" id="MU860022">
    <property type="protein sequence ID" value="KAK4241421.1"/>
    <property type="molecule type" value="Genomic_DNA"/>
</dbReference>
<feature type="transmembrane region" description="Helical" evidence="1">
    <location>
        <begin position="115"/>
        <end position="140"/>
    </location>
</feature>
<dbReference type="Proteomes" id="UP001303760">
    <property type="component" value="Unassembled WGS sequence"/>
</dbReference>
<feature type="transmembrane region" description="Helical" evidence="1">
    <location>
        <begin position="12"/>
        <end position="33"/>
    </location>
</feature>
<protein>
    <submittedName>
        <fullName evidence="2">Uncharacterized protein</fullName>
    </submittedName>
</protein>
<name>A0AAN7CGY4_9PEZI</name>
<evidence type="ECO:0000313" key="2">
    <source>
        <dbReference type="EMBL" id="KAK4241421.1"/>
    </source>
</evidence>
<evidence type="ECO:0000256" key="1">
    <source>
        <dbReference type="SAM" id="Phobius"/>
    </source>
</evidence>
<feature type="transmembrane region" description="Helical" evidence="1">
    <location>
        <begin position="81"/>
        <end position="103"/>
    </location>
</feature>
<reference evidence="2" key="2">
    <citation type="submission" date="2023-05" db="EMBL/GenBank/DDBJ databases">
        <authorList>
            <consortium name="Lawrence Berkeley National Laboratory"/>
            <person name="Steindorff A."/>
            <person name="Hensen N."/>
            <person name="Bonometti L."/>
            <person name="Westerberg I."/>
            <person name="Brannstrom I.O."/>
            <person name="Guillou S."/>
            <person name="Cros-Aarteil S."/>
            <person name="Calhoun S."/>
            <person name="Haridas S."/>
            <person name="Kuo A."/>
            <person name="Mondo S."/>
            <person name="Pangilinan J."/>
            <person name="Riley R."/>
            <person name="Labutti K."/>
            <person name="Andreopoulos B."/>
            <person name="Lipzen A."/>
            <person name="Chen C."/>
            <person name="Yanf M."/>
            <person name="Daum C."/>
            <person name="Ng V."/>
            <person name="Clum A."/>
            <person name="Ohm R."/>
            <person name="Martin F."/>
            <person name="Silar P."/>
            <person name="Natvig D."/>
            <person name="Lalanne C."/>
            <person name="Gautier V."/>
            <person name="Ament-Velasquez S.L."/>
            <person name="Kruys A."/>
            <person name="Hutchinson M.I."/>
            <person name="Powell A.J."/>
            <person name="Barry K."/>
            <person name="Miller A.N."/>
            <person name="Grigoriev I.V."/>
            <person name="Debuchy R."/>
            <person name="Gladieux P."/>
            <person name="Thoren M.H."/>
            <person name="Johannesson H."/>
        </authorList>
    </citation>
    <scope>NUCLEOTIDE SEQUENCE</scope>
    <source>
        <strain evidence="2">CBS 532.94</strain>
    </source>
</reference>
<keyword evidence="1" id="KW-0812">Transmembrane</keyword>
<comment type="caution">
    <text evidence="2">The sequence shown here is derived from an EMBL/GenBank/DDBJ whole genome shotgun (WGS) entry which is preliminary data.</text>
</comment>
<dbReference type="AlphaFoldDB" id="A0AAN7CGY4"/>
<gene>
    <name evidence="2" type="ORF">C8A03DRAFT_30397</name>
</gene>
<accession>A0AAN7CGY4</accession>
<reference evidence="2" key="1">
    <citation type="journal article" date="2023" name="Mol. Phylogenet. Evol.">
        <title>Genome-scale phylogeny and comparative genomics of the fungal order Sordariales.</title>
        <authorList>
            <person name="Hensen N."/>
            <person name="Bonometti L."/>
            <person name="Westerberg I."/>
            <person name="Brannstrom I.O."/>
            <person name="Guillou S."/>
            <person name="Cros-Aarteil S."/>
            <person name="Calhoun S."/>
            <person name="Haridas S."/>
            <person name="Kuo A."/>
            <person name="Mondo S."/>
            <person name="Pangilinan J."/>
            <person name="Riley R."/>
            <person name="LaButti K."/>
            <person name="Andreopoulos B."/>
            <person name="Lipzen A."/>
            <person name="Chen C."/>
            <person name="Yan M."/>
            <person name="Daum C."/>
            <person name="Ng V."/>
            <person name="Clum A."/>
            <person name="Steindorff A."/>
            <person name="Ohm R.A."/>
            <person name="Martin F."/>
            <person name="Silar P."/>
            <person name="Natvig D.O."/>
            <person name="Lalanne C."/>
            <person name="Gautier V."/>
            <person name="Ament-Velasquez S.L."/>
            <person name="Kruys A."/>
            <person name="Hutchinson M.I."/>
            <person name="Powell A.J."/>
            <person name="Barry K."/>
            <person name="Miller A.N."/>
            <person name="Grigoriev I.V."/>
            <person name="Debuchy R."/>
            <person name="Gladieux P."/>
            <person name="Hiltunen Thoren M."/>
            <person name="Johannesson H."/>
        </authorList>
    </citation>
    <scope>NUCLEOTIDE SEQUENCE</scope>
    <source>
        <strain evidence="2">CBS 532.94</strain>
    </source>
</reference>
<keyword evidence="3" id="KW-1185">Reference proteome</keyword>
<sequence>MVNPVRVLRLFVYPNLIAASLASSAVIMYSLLTSIRYPGLFYLARGTGYLVGTLVGGRYADYVVKTWTRKRDGVRVPEDRLRSVLPFMGDIIPPSVLVYGWGIEKEAGEHSAGIGVGWFSTITAPFLIVSTAAMLATIWLGKRWREEVGKWSRAKRLAEQSVARKELSRRANEA</sequence>